<keyword evidence="2" id="KW-1185">Reference proteome</keyword>
<reference evidence="1" key="1">
    <citation type="journal article" date="2022" name="Int. J. Syst. Evol. Microbiol.">
        <title>Pseudomonas aegrilactucae sp. nov. and Pseudomonas morbosilactucae sp. nov., pathogens causing bacterial rot of lettuce in Japan.</title>
        <authorList>
            <person name="Sawada H."/>
            <person name="Fujikawa T."/>
            <person name="Satou M."/>
        </authorList>
    </citation>
    <scope>NUCLEOTIDE SEQUENCE</scope>
    <source>
        <strain evidence="1">0166_1</strain>
    </source>
</reference>
<dbReference type="KEGG" id="sbae:DSM104329_02506"/>
<dbReference type="RefSeq" id="WP_259315783.1">
    <property type="nucleotide sequence ID" value="NZ_CP087164.1"/>
</dbReference>
<dbReference type="EMBL" id="CP087164">
    <property type="protein sequence ID" value="UGS36106.1"/>
    <property type="molecule type" value="Genomic_DNA"/>
</dbReference>
<evidence type="ECO:0000313" key="2">
    <source>
        <dbReference type="Proteomes" id="UP001162834"/>
    </source>
</evidence>
<organism evidence="1 2">
    <name type="scientific">Capillimicrobium parvum</name>
    <dbReference type="NCBI Taxonomy" id="2884022"/>
    <lineage>
        <taxon>Bacteria</taxon>
        <taxon>Bacillati</taxon>
        <taxon>Actinomycetota</taxon>
        <taxon>Thermoleophilia</taxon>
        <taxon>Solirubrobacterales</taxon>
        <taxon>Capillimicrobiaceae</taxon>
        <taxon>Capillimicrobium</taxon>
    </lineage>
</organism>
<proteinExistence type="predicted"/>
<sequence>MKLNTDSYAHNDLPAALLDLRAELSEGADKAPPELLGPISALLEVDYTCESVMKGRRINPGDRQCLVADLGSMHRALGPRTRAAASPELDDFVRGLSKLARRLDDAGQARSAQLTTRSLLAAMARPDVARAAWNDAVHAFESRETTPQECMYRLRVLQEICEHRGYQWHPQGLADQLVIRLGDVVARQAMADGDATIQPTPVRERLDACEARLAQTPGRADIAVWFVISHAELPDGPIDLGPVQVYPAATLRAAAEPDAALPNLATDLPEINRLRAGAGSWLRPAPDHHAMSLARVWMRDALRWRAPAVARGTLEALVEIADPGTQWVIWDGHMGWSGGDLWGESFTDPEREAQRQRLTISMFDHTQQGLQTFSGEFVQRLLDSDPNALEAVEDARWVVALSRASGHAQRVALGTRALERSLSVVQGPKQRWAEVTSRYLKARWVLDVLRQDLGDAALTAVRDMRWKAHNPTAEDDLLHLVLSGSDPTSWKVSHRGLATARATYGDQWASGSLAVRLVERADTALNDPTVALARLDELEDRFTTLLERAERQRNSLIHGGRPVDGVLATVDDFVTTLNDLVAEESMHAAETGDDPLVRLEGWRVEALHRKQRLEAAEAPVDVLFADGS</sequence>
<evidence type="ECO:0000313" key="1">
    <source>
        <dbReference type="EMBL" id="UGS36106.1"/>
    </source>
</evidence>
<gene>
    <name evidence="1" type="ORF">DSM104329_02506</name>
</gene>
<name>A0A9E7C085_9ACTN</name>
<dbReference type="Proteomes" id="UP001162834">
    <property type="component" value="Chromosome"/>
</dbReference>
<protein>
    <submittedName>
        <fullName evidence="1">Uncharacterized protein</fullName>
    </submittedName>
</protein>
<accession>A0A9E7C085</accession>
<dbReference type="AlphaFoldDB" id="A0A9E7C085"/>